<dbReference type="CDD" id="cd05236">
    <property type="entry name" value="FAR-N_SDR_e"/>
    <property type="match status" value="1"/>
</dbReference>
<keyword evidence="8" id="KW-1185">Reference proteome</keyword>
<proteinExistence type="inferred from homology"/>
<keyword evidence="2 4" id="KW-0444">Lipid biosynthesis</keyword>
<sequence length="492" mass="55703">MGSITDYLENKTILVTGGTGFLGKIFVEKILRVQPNIKKFYFLIRASDPYTALHRLHSEVISKDLFRVLKEKHGKNMNTFISEKVIPVAGDIGLENFGVTNLDLLNEMRRTVNVVVCSAASTMFDERYDVAFATNTLGVEHVSDFVNNCTNIKLLLHVSTAYVSGERSGIIFENPFKMGETLNGKNDLNIKEERLVIQDRHRQLVLENADEEAISSAMKKFGLQRANLHGWPNTYVFTKAMGEMLLLEGVRKDVSLVILRPTIITSTYKEPFPGWIEGIKTIDGFIAAYGKGRISCFLSDPDKVLDLIPGDMVINAMILAMVAHMNKPYSMIIYHVGSSMSNPLSISSFTNCVTDYFIKHPLMSLQGSPIITTHGIKFLTSMNSFNRYVVIRYMIPLKGIQYANILLCRAFSAWCHDAERKIKILLRLVELFKPYILVHNIFDDANLNILNGIVRENIGAEETFFLDVKSINWEDYFTYIHIPGLVKYALKQ</sequence>
<keyword evidence="3 4" id="KW-0443">Lipid metabolism</keyword>
<feature type="domain" description="Fatty acyl-CoA reductase C-terminal" evidence="5">
    <location>
        <begin position="393"/>
        <end position="492"/>
    </location>
</feature>
<reference evidence="7 8" key="1">
    <citation type="journal article" date="2018" name="Mol. Plant">
        <title>The genome of Artemisia annua provides insight into the evolution of Asteraceae family and artemisinin biosynthesis.</title>
        <authorList>
            <person name="Shen Q."/>
            <person name="Zhang L."/>
            <person name="Liao Z."/>
            <person name="Wang S."/>
            <person name="Yan T."/>
            <person name="Shi P."/>
            <person name="Liu M."/>
            <person name="Fu X."/>
            <person name="Pan Q."/>
            <person name="Wang Y."/>
            <person name="Lv Z."/>
            <person name="Lu X."/>
            <person name="Zhang F."/>
            <person name="Jiang W."/>
            <person name="Ma Y."/>
            <person name="Chen M."/>
            <person name="Hao X."/>
            <person name="Li L."/>
            <person name="Tang Y."/>
            <person name="Lv G."/>
            <person name="Zhou Y."/>
            <person name="Sun X."/>
            <person name="Brodelius P.E."/>
            <person name="Rose J.K.C."/>
            <person name="Tang K."/>
        </authorList>
    </citation>
    <scope>NUCLEOTIDE SEQUENCE [LARGE SCALE GENOMIC DNA]</scope>
    <source>
        <strain evidence="8">cv. Huhao1</strain>
        <tissue evidence="7">Leaf</tissue>
    </source>
</reference>
<dbReference type="GO" id="GO:0102965">
    <property type="term" value="F:alcohol-forming long-chain fatty acyl-CoA reductase activity"/>
    <property type="evidence" value="ECO:0007669"/>
    <property type="project" value="UniProtKB-EC"/>
</dbReference>
<gene>
    <name evidence="7" type="ORF">CTI12_AA519640</name>
</gene>
<feature type="domain" description="Thioester reductase (TE)" evidence="6">
    <location>
        <begin position="15"/>
        <end position="317"/>
    </location>
</feature>
<evidence type="ECO:0000256" key="1">
    <source>
        <dbReference type="ARBA" id="ARBA00005928"/>
    </source>
</evidence>
<dbReference type="PANTHER" id="PTHR11011">
    <property type="entry name" value="MALE STERILITY PROTEIN 2-RELATED"/>
    <property type="match status" value="1"/>
</dbReference>
<comment type="similarity">
    <text evidence="1 4">Belongs to the fatty acyl-CoA reductase family.</text>
</comment>
<dbReference type="InterPro" id="IPR033640">
    <property type="entry name" value="FAR_C"/>
</dbReference>
<evidence type="ECO:0000256" key="4">
    <source>
        <dbReference type="RuleBase" id="RU363097"/>
    </source>
</evidence>
<dbReference type="Proteomes" id="UP000245207">
    <property type="component" value="Unassembled WGS sequence"/>
</dbReference>
<dbReference type="Pfam" id="PF03015">
    <property type="entry name" value="Sterile"/>
    <property type="match status" value="1"/>
</dbReference>
<organism evidence="7 8">
    <name type="scientific">Artemisia annua</name>
    <name type="common">Sweet wormwood</name>
    <dbReference type="NCBI Taxonomy" id="35608"/>
    <lineage>
        <taxon>Eukaryota</taxon>
        <taxon>Viridiplantae</taxon>
        <taxon>Streptophyta</taxon>
        <taxon>Embryophyta</taxon>
        <taxon>Tracheophyta</taxon>
        <taxon>Spermatophyta</taxon>
        <taxon>Magnoliopsida</taxon>
        <taxon>eudicotyledons</taxon>
        <taxon>Gunneridae</taxon>
        <taxon>Pentapetalae</taxon>
        <taxon>asterids</taxon>
        <taxon>campanulids</taxon>
        <taxon>Asterales</taxon>
        <taxon>Asteraceae</taxon>
        <taxon>Asteroideae</taxon>
        <taxon>Anthemideae</taxon>
        <taxon>Artemisiinae</taxon>
        <taxon>Artemisia</taxon>
    </lineage>
</organism>
<comment type="caution">
    <text evidence="7">The sequence shown here is derived from an EMBL/GenBank/DDBJ whole genome shotgun (WGS) entry which is preliminary data.</text>
</comment>
<evidence type="ECO:0000259" key="5">
    <source>
        <dbReference type="Pfam" id="PF03015"/>
    </source>
</evidence>
<name>A0A2U1L7P9_ARTAN</name>
<dbReference type="PANTHER" id="PTHR11011:SF99">
    <property type="entry name" value="FATTY ACYL-COA REDUCTASE 3"/>
    <property type="match status" value="1"/>
</dbReference>
<protein>
    <recommendedName>
        <fullName evidence="4">Fatty acyl-CoA reductase</fullName>
        <ecNumber evidence="4">1.2.1.84</ecNumber>
    </recommendedName>
</protein>
<dbReference type="Gene3D" id="3.40.50.720">
    <property type="entry name" value="NAD(P)-binding Rossmann-like Domain"/>
    <property type="match status" value="1"/>
</dbReference>
<comment type="catalytic activity">
    <reaction evidence="4">
        <text>a long-chain fatty acyl-CoA + 2 NADPH + 2 H(+) = a long-chain primary fatty alcohol + 2 NADP(+) + CoA</text>
        <dbReference type="Rhea" id="RHEA:52716"/>
        <dbReference type="ChEBI" id="CHEBI:15378"/>
        <dbReference type="ChEBI" id="CHEBI:57287"/>
        <dbReference type="ChEBI" id="CHEBI:57783"/>
        <dbReference type="ChEBI" id="CHEBI:58349"/>
        <dbReference type="ChEBI" id="CHEBI:77396"/>
        <dbReference type="ChEBI" id="CHEBI:83139"/>
        <dbReference type="EC" id="1.2.1.84"/>
    </reaction>
</comment>
<dbReference type="GO" id="GO:0010345">
    <property type="term" value="P:suberin biosynthetic process"/>
    <property type="evidence" value="ECO:0007669"/>
    <property type="project" value="TreeGrafter"/>
</dbReference>
<dbReference type="STRING" id="35608.A0A2U1L7P9"/>
<dbReference type="SUPFAM" id="SSF51735">
    <property type="entry name" value="NAD(P)-binding Rossmann-fold domains"/>
    <property type="match status" value="1"/>
</dbReference>
<dbReference type="EC" id="1.2.1.84" evidence="4"/>
<dbReference type="GO" id="GO:0080019">
    <property type="term" value="F:alcohol-forming very long-chain fatty acyl-CoA reductase activity"/>
    <property type="evidence" value="ECO:0007669"/>
    <property type="project" value="InterPro"/>
</dbReference>
<dbReference type="InterPro" id="IPR026055">
    <property type="entry name" value="FAR"/>
</dbReference>
<dbReference type="OrthoDB" id="429813at2759"/>
<accession>A0A2U1L7P9</accession>
<evidence type="ECO:0000313" key="7">
    <source>
        <dbReference type="EMBL" id="PWA45016.1"/>
    </source>
</evidence>
<evidence type="ECO:0000313" key="8">
    <source>
        <dbReference type="Proteomes" id="UP000245207"/>
    </source>
</evidence>
<dbReference type="InterPro" id="IPR013120">
    <property type="entry name" value="FAR_NAD-bd"/>
</dbReference>
<evidence type="ECO:0000259" key="6">
    <source>
        <dbReference type="Pfam" id="PF07993"/>
    </source>
</evidence>
<comment type="function">
    <text evidence="4">Catalyzes the reduction of fatty acyl-CoA to fatty alcohols.</text>
</comment>
<evidence type="ECO:0000256" key="2">
    <source>
        <dbReference type="ARBA" id="ARBA00022516"/>
    </source>
</evidence>
<keyword evidence="4" id="KW-0521">NADP</keyword>
<dbReference type="AlphaFoldDB" id="A0A2U1L7P9"/>
<dbReference type="InterPro" id="IPR036291">
    <property type="entry name" value="NAD(P)-bd_dom_sf"/>
</dbReference>
<dbReference type="EMBL" id="PKPP01010986">
    <property type="protein sequence ID" value="PWA45016.1"/>
    <property type="molecule type" value="Genomic_DNA"/>
</dbReference>
<keyword evidence="4" id="KW-0560">Oxidoreductase</keyword>
<dbReference type="Pfam" id="PF07993">
    <property type="entry name" value="NAD_binding_4"/>
    <property type="match status" value="1"/>
</dbReference>
<dbReference type="GO" id="GO:0035336">
    <property type="term" value="P:long-chain fatty-acyl-CoA metabolic process"/>
    <property type="evidence" value="ECO:0007669"/>
    <property type="project" value="TreeGrafter"/>
</dbReference>
<evidence type="ECO:0000256" key="3">
    <source>
        <dbReference type="ARBA" id="ARBA00023098"/>
    </source>
</evidence>